<name>C7QES7_CATAD</name>
<evidence type="ECO:0000313" key="1">
    <source>
        <dbReference type="EMBL" id="ACU72847.1"/>
    </source>
</evidence>
<gene>
    <name evidence="1" type="ordered locus">Caci_3970</name>
</gene>
<dbReference type="RefSeq" id="WP_015792576.1">
    <property type="nucleotide sequence ID" value="NC_013131.1"/>
</dbReference>
<sequence length="536" mass="58328">MAEQSTFTVAQLIDQAERFDVPEVQRLFTARPEWVVLLIDSLYRGIGVGAPLLWSPREGAPDSRYRCESTADYWIIDGQGRLTGTLAAFGIRPPWIAGEQWEAMGGPEREVAVAFTPLGQTNFVQYKPGERCQIRLRDLLDPGPGGLSKLLRETTGTMPDAVMIETLAVLAQRLRDAAFHVYWQDGGLRNVVDAFIRHNQRGSGRFLSREECDLAVLALSCPGLQRDIIDPAVADVAAAGFPLTLDRRRIFAVMKVLTPVKLRMCMADNPDRLRAVAYTAVAGARAVAEYLSRCGIAGDELFARRPLALVLATLFARFPQSASRDFARRWLAQALASGRYDFGGNQFADSDASAVARCTTLDDAETVLAARIAQFTEPQLDPEDLTTSHSAAGKAWTLYALACHAQTCGPVSDLADPTIGAGDPALQLHPLWPHTASRTRRTLAAYAMMTEASAERIAAVGGFTVDAYLDLRCSDQSLHAQQICRPSSDTDVEEVVRHRTVALVDMIGGFLARLEPLAPPPLVGADVALPRALETA</sequence>
<accession>C7QES7</accession>
<dbReference type="EMBL" id="CP001700">
    <property type="protein sequence ID" value="ACU72847.1"/>
    <property type="molecule type" value="Genomic_DNA"/>
</dbReference>
<dbReference type="InParanoid" id="C7QES7"/>
<dbReference type="KEGG" id="cai:Caci_3970"/>
<dbReference type="Proteomes" id="UP000000851">
    <property type="component" value="Chromosome"/>
</dbReference>
<dbReference type="AlphaFoldDB" id="C7QES7"/>
<keyword evidence="2" id="KW-1185">Reference proteome</keyword>
<dbReference type="HOGENOM" id="CLU_507805_0_0_11"/>
<proteinExistence type="predicted"/>
<evidence type="ECO:0008006" key="3">
    <source>
        <dbReference type="Google" id="ProtNLM"/>
    </source>
</evidence>
<organism evidence="1 2">
    <name type="scientific">Catenulispora acidiphila (strain DSM 44928 / JCM 14897 / NBRC 102108 / NRRL B-24433 / ID139908)</name>
    <dbReference type="NCBI Taxonomy" id="479433"/>
    <lineage>
        <taxon>Bacteria</taxon>
        <taxon>Bacillati</taxon>
        <taxon>Actinomycetota</taxon>
        <taxon>Actinomycetes</taxon>
        <taxon>Catenulisporales</taxon>
        <taxon>Catenulisporaceae</taxon>
        <taxon>Catenulispora</taxon>
    </lineage>
</organism>
<reference evidence="1 2" key="1">
    <citation type="journal article" date="2009" name="Stand. Genomic Sci.">
        <title>Complete genome sequence of Catenulispora acidiphila type strain (ID 139908).</title>
        <authorList>
            <person name="Copeland A."/>
            <person name="Lapidus A."/>
            <person name="Glavina Del Rio T."/>
            <person name="Nolan M."/>
            <person name="Lucas S."/>
            <person name="Chen F."/>
            <person name="Tice H."/>
            <person name="Cheng J.F."/>
            <person name="Bruce D."/>
            <person name="Goodwin L."/>
            <person name="Pitluck S."/>
            <person name="Mikhailova N."/>
            <person name="Pati A."/>
            <person name="Ivanova N."/>
            <person name="Mavromatis K."/>
            <person name="Chen A."/>
            <person name="Palaniappan K."/>
            <person name="Chain P."/>
            <person name="Land M."/>
            <person name="Hauser L."/>
            <person name="Chang Y.J."/>
            <person name="Jeffries C.D."/>
            <person name="Chertkov O."/>
            <person name="Brettin T."/>
            <person name="Detter J.C."/>
            <person name="Han C."/>
            <person name="Ali Z."/>
            <person name="Tindall B.J."/>
            <person name="Goker M."/>
            <person name="Bristow J."/>
            <person name="Eisen J.A."/>
            <person name="Markowitz V."/>
            <person name="Hugenholtz P."/>
            <person name="Kyrpides N.C."/>
            <person name="Klenk H.P."/>
        </authorList>
    </citation>
    <scope>NUCLEOTIDE SEQUENCE [LARGE SCALE GENOMIC DNA]</scope>
    <source>
        <strain evidence="2">DSM 44928 / JCM 14897 / NBRC 102108 / NRRL B-24433 / ID139908</strain>
    </source>
</reference>
<dbReference type="OrthoDB" id="9787127at2"/>
<evidence type="ECO:0000313" key="2">
    <source>
        <dbReference type="Proteomes" id="UP000000851"/>
    </source>
</evidence>
<dbReference type="eggNOG" id="COG1479">
    <property type="taxonomic scope" value="Bacteria"/>
</dbReference>
<dbReference type="STRING" id="479433.Caci_3970"/>
<protein>
    <recommendedName>
        <fullName evidence="3">DUF262 domain-containing protein</fullName>
    </recommendedName>
</protein>